<keyword evidence="13" id="KW-1185">Reference proteome</keyword>
<organism evidence="12 13">
    <name type="scientific">Streptomyces zingiberis</name>
    <dbReference type="NCBI Taxonomy" id="2053010"/>
    <lineage>
        <taxon>Bacteria</taxon>
        <taxon>Bacillati</taxon>
        <taxon>Actinomycetota</taxon>
        <taxon>Actinomycetes</taxon>
        <taxon>Kitasatosporales</taxon>
        <taxon>Streptomycetaceae</taxon>
        <taxon>Streptomyces</taxon>
    </lineage>
</organism>
<evidence type="ECO:0000256" key="9">
    <source>
        <dbReference type="SAM" id="Phobius"/>
    </source>
</evidence>
<dbReference type="Pfam" id="PF03777">
    <property type="entry name" value="ChpA-C"/>
    <property type="match status" value="2"/>
</dbReference>
<feature type="compositionally biased region" description="Pro residues" evidence="8">
    <location>
        <begin position="139"/>
        <end position="156"/>
    </location>
</feature>
<sequence>MRHVARKTLITAAAAGGVFAATAGYAAADAGADGGAANSPGVLSGNNIQAPLHVPVNACGTTVNVIGLFNPSQGNACDTGGSGSTATGATTESGGIASGNNVQAPVHVPANVCGTGVSVIGVGNDAGPNDCSTGSDGPGTPPPSTPPPGYPDPGTPGGPGEPGDPGDPGGPGEPGDPGYPEGPDDEDCPCGPDEDTEASGGGDDTVETSGAETAEAEQPKAVEELAHTGAGSLALTVPVGAGLLTGGALLYRRSRVRA</sequence>
<dbReference type="InterPro" id="IPR005528">
    <property type="entry name" value="ChpA-H"/>
</dbReference>
<dbReference type="EMBL" id="JAATEN010000008">
    <property type="protein sequence ID" value="NJQ01379.1"/>
    <property type="molecule type" value="Genomic_DNA"/>
</dbReference>
<feature type="chain" id="PRO_5046600203" evidence="10">
    <location>
        <begin position="21"/>
        <end position="258"/>
    </location>
</feature>
<feature type="compositionally biased region" description="Acidic residues" evidence="8">
    <location>
        <begin position="182"/>
        <end position="197"/>
    </location>
</feature>
<feature type="domain" description="Chaplin" evidence="11">
    <location>
        <begin position="93"/>
        <end position="133"/>
    </location>
</feature>
<reference evidence="12 13" key="1">
    <citation type="submission" date="2020-03" db="EMBL/GenBank/DDBJ databases">
        <title>WGS of actinomycetes isolated from Thailand.</title>
        <authorList>
            <person name="Thawai C."/>
        </authorList>
    </citation>
    <scope>NUCLEOTIDE SEQUENCE [LARGE SCALE GENOMIC DNA]</scope>
    <source>
        <strain evidence="12 13">PLAI 1-29</strain>
    </source>
</reference>
<evidence type="ECO:0000256" key="6">
    <source>
        <dbReference type="ARBA" id="ARBA00023087"/>
    </source>
</evidence>
<evidence type="ECO:0000313" key="13">
    <source>
        <dbReference type="Proteomes" id="UP000695264"/>
    </source>
</evidence>
<feature type="signal peptide" evidence="10">
    <location>
        <begin position="1"/>
        <end position="20"/>
    </location>
</feature>
<evidence type="ECO:0000256" key="3">
    <source>
        <dbReference type="ARBA" id="ARBA00022525"/>
    </source>
</evidence>
<evidence type="ECO:0000256" key="1">
    <source>
        <dbReference type="ARBA" id="ARBA00004191"/>
    </source>
</evidence>
<dbReference type="PROSITE" id="PS51884">
    <property type="entry name" value="CHAPLIN"/>
    <property type="match status" value="2"/>
</dbReference>
<dbReference type="RefSeq" id="WP_168101985.1">
    <property type="nucleotide sequence ID" value="NZ_JAATEN010000008.1"/>
</dbReference>
<evidence type="ECO:0000256" key="5">
    <source>
        <dbReference type="ARBA" id="ARBA00022889"/>
    </source>
</evidence>
<feature type="region of interest" description="Disordered" evidence="8">
    <location>
        <begin position="124"/>
        <end position="225"/>
    </location>
</feature>
<protein>
    <submittedName>
        <fullName evidence="12">Chaplin</fullName>
    </submittedName>
</protein>
<keyword evidence="6 7" id="KW-0034">Amyloid</keyword>
<keyword evidence="2" id="KW-0134">Cell wall</keyword>
<keyword evidence="4 10" id="KW-0732">Signal</keyword>
<comment type="caution">
    <text evidence="12">The sequence shown here is derived from an EMBL/GenBank/DDBJ whole genome shotgun (WGS) entry which is preliminary data.</text>
</comment>
<feature type="domain" description="Chaplin" evidence="11">
    <location>
        <begin position="39"/>
        <end position="79"/>
    </location>
</feature>
<gene>
    <name evidence="12" type="ORF">HCK00_12785</name>
</gene>
<keyword evidence="3" id="KW-0964">Secreted</keyword>
<accession>A0ABX1BUH5</accession>
<comment type="subcellular location">
    <subcellularLocation>
        <location evidence="1">Secreted</location>
        <location evidence="1">Cell wall</location>
    </subcellularLocation>
</comment>
<name>A0ABX1BUH5_9ACTN</name>
<keyword evidence="9" id="KW-1133">Transmembrane helix</keyword>
<evidence type="ECO:0000256" key="10">
    <source>
        <dbReference type="SAM" id="SignalP"/>
    </source>
</evidence>
<keyword evidence="9" id="KW-0472">Membrane</keyword>
<evidence type="ECO:0000256" key="7">
    <source>
        <dbReference type="PROSITE-ProRule" id="PRU01232"/>
    </source>
</evidence>
<evidence type="ECO:0000256" key="8">
    <source>
        <dbReference type="SAM" id="MobiDB-lite"/>
    </source>
</evidence>
<keyword evidence="9" id="KW-0812">Transmembrane</keyword>
<feature type="compositionally biased region" description="Gly residues" evidence="8">
    <location>
        <begin position="157"/>
        <end position="175"/>
    </location>
</feature>
<dbReference type="Proteomes" id="UP000695264">
    <property type="component" value="Unassembled WGS sequence"/>
</dbReference>
<proteinExistence type="predicted"/>
<evidence type="ECO:0000313" key="12">
    <source>
        <dbReference type="EMBL" id="NJQ01379.1"/>
    </source>
</evidence>
<evidence type="ECO:0000256" key="2">
    <source>
        <dbReference type="ARBA" id="ARBA00022512"/>
    </source>
</evidence>
<feature type="transmembrane region" description="Helical" evidence="9">
    <location>
        <begin position="230"/>
        <end position="251"/>
    </location>
</feature>
<evidence type="ECO:0000259" key="11">
    <source>
        <dbReference type="PROSITE" id="PS51884"/>
    </source>
</evidence>
<evidence type="ECO:0000256" key="4">
    <source>
        <dbReference type="ARBA" id="ARBA00022729"/>
    </source>
</evidence>
<keyword evidence="5" id="KW-0130">Cell adhesion</keyword>